<gene>
    <name evidence="1" type="ORF">KME28_26805</name>
</gene>
<reference evidence="1" key="2">
    <citation type="journal article" date="2022" name="Microbiol. Resour. Announc.">
        <title>Metagenome Sequencing to Explore Phylogenomics of Terrestrial Cyanobacteria.</title>
        <authorList>
            <person name="Ward R.D."/>
            <person name="Stajich J.E."/>
            <person name="Johansen J.R."/>
            <person name="Huntemann M."/>
            <person name="Clum A."/>
            <person name="Foster B."/>
            <person name="Foster B."/>
            <person name="Roux S."/>
            <person name="Palaniappan K."/>
            <person name="Varghese N."/>
            <person name="Mukherjee S."/>
            <person name="Reddy T.B.K."/>
            <person name="Daum C."/>
            <person name="Copeland A."/>
            <person name="Chen I.A."/>
            <person name="Ivanova N.N."/>
            <person name="Kyrpides N.C."/>
            <person name="Shapiro N."/>
            <person name="Eloe-Fadrosh E.A."/>
            <person name="Pietrasiak N."/>
        </authorList>
    </citation>
    <scope>NUCLEOTIDE SEQUENCE</scope>
    <source>
        <strain evidence="1">HA4357-MV3</strain>
    </source>
</reference>
<comment type="caution">
    <text evidence="1">The sequence shown here is derived from an EMBL/GenBank/DDBJ whole genome shotgun (WGS) entry which is preliminary data.</text>
</comment>
<dbReference type="EMBL" id="JAHHHW010000156">
    <property type="protein sequence ID" value="MBW4435223.1"/>
    <property type="molecule type" value="Genomic_DNA"/>
</dbReference>
<organism evidence="1 2">
    <name type="scientific">Pelatocladus maniniholoensis HA4357-MV3</name>
    <dbReference type="NCBI Taxonomy" id="1117104"/>
    <lineage>
        <taxon>Bacteria</taxon>
        <taxon>Bacillati</taxon>
        <taxon>Cyanobacteriota</taxon>
        <taxon>Cyanophyceae</taxon>
        <taxon>Nostocales</taxon>
        <taxon>Nostocaceae</taxon>
        <taxon>Pelatocladus</taxon>
    </lineage>
</organism>
<proteinExistence type="predicted"/>
<protein>
    <submittedName>
        <fullName evidence="1">Uncharacterized protein</fullName>
    </submittedName>
</protein>
<reference evidence="1" key="1">
    <citation type="submission" date="2021-05" db="EMBL/GenBank/DDBJ databases">
        <authorList>
            <person name="Pietrasiak N."/>
            <person name="Ward R."/>
            <person name="Stajich J.E."/>
            <person name="Kurbessoian T."/>
        </authorList>
    </citation>
    <scope>NUCLEOTIDE SEQUENCE</scope>
    <source>
        <strain evidence="1">HA4357-MV3</strain>
    </source>
</reference>
<sequence>MKFFTRILEMTQENNFIQDSTLLLATERIRMKHKNFRVIAYKLPNGQTAITVRQMAVAVQKPSKNAKEFLRITGVRPWKVQMPNRCITDMISLSTVAAYWKHLNESGKGNIQTRLGQQLLIDYLANQANHLTEGS</sequence>
<evidence type="ECO:0000313" key="1">
    <source>
        <dbReference type="EMBL" id="MBW4435223.1"/>
    </source>
</evidence>
<dbReference type="Proteomes" id="UP000813215">
    <property type="component" value="Unassembled WGS sequence"/>
</dbReference>
<accession>A0A9E3LW38</accession>
<name>A0A9E3LW38_9NOST</name>
<dbReference type="AlphaFoldDB" id="A0A9E3LW38"/>
<evidence type="ECO:0000313" key="2">
    <source>
        <dbReference type="Proteomes" id="UP000813215"/>
    </source>
</evidence>